<feature type="region of interest" description="Disordered" evidence="2">
    <location>
        <begin position="364"/>
        <end position="444"/>
    </location>
</feature>
<feature type="compositionally biased region" description="Polar residues" evidence="2">
    <location>
        <begin position="430"/>
        <end position="444"/>
    </location>
</feature>
<feature type="region of interest" description="Disordered" evidence="2">
    <location>
        <begin position="2322"/>
        <end position="2341"/>
    </location>
</feature>
<feature type="region of interest" description="Disordered" evidence="2">
    <location>
        <begin position="2368"/>
        <end position="2450"/>
    </location>
</feature>
<feature type="compositionally biased region" description="Polar residues" evidence="2">
    <location>
        <begin position="1"/>
        <end position="13"/>
    </location>
</feature>
<feature type="compositionally biased region" description="Basic and acidic residues" evidence="2">
    <location>
        <begin position="1212"/>
        <end position="1226"/>
    </location>
</feature>
<feature type="compositionally biased region" description="Basic and acidic residues" evidence="2">
    <location>
        <begin position="1859"/>
        <end position="1873"/>
    </location>
</feature>
<feature type="region of interest" description="Disordered" evidence="2">
    <location>
        <begin position="910"/>
        <end position="975"/>
    </location>
</feature>
<feature type="compositionally biased region" description="Pro residues" evidence="2">
    <location>
        <begin position="2376"/>
        <end position="2387"/>
    </location>
</feature>
<feature type="compositionally biased region" description="Polar residues" evidence="2">
    <location>
        <begin position="2098"/>
        <end position="2109"/>
    </location>
</feature>
<feature type="compositionally biased region" description="Basic and acidic residues" evidence="2">
    <location>
        <begin position="1715"/>
        <end position="1729"/>
    </location>
</feature>
<protein>
    <submittedName>
        <fullName evidence="3">Uncharacterized protein</fullName>
    </submittedName>
</protein>
<feature type="compositionally biased region" description="Polar residues" evidence="2">
    <location>
        <begin position="1896"/>
        <end position="1910"/>
    </location>
</feature>
<feature type="region of interest" description="Disordered" evidence="2">
    <location>
        <begin position="1375"/>
        <end position="1425"/>
    </location>
</feature>
<feature type="region of interest" description="Disordered" evidence="2">
    <location>
        <begin position="1197"/>
        <end position="1226"/>
    </location>
</feature>
<feature type="compositionally biased region" description="Low complexity" evidence="2">
    <location>
        <begin position="1317"/>
        <end position="1334"/>
    </location>
</feature>
<feature type="compositionally biased region" description="Basic and acidic residues" evidence="2">
    <location>
        <begin position="2421"/>
        <end position="2443"/>
    </location>
</feature>
<feature type="compositionally biased region" description="Basic and acidic residues" evidence="2">
    <location>
        <begin position="910"/>
        <end position="926"/>
    </location>
</feature>
<reference evidence="3" key="1">
    <citation type="journal article" date="2015" name="PLoS ONE">
        <title>Comprehensive Evaluation of Toxoplasma gondii VEG and Neospora caninum LIV Genomes with Tachyzoite Stage Transcriptome and Proteome Defines Novel Transcript Features.</title>
        <authorList>
            <person name="Ramaprasad A."/>
            <person name="Mourier T."/>
            <person name="Naeem R."/>
            <person name="Malas T.B."/>
            <person name="Moussa E."/>
            <person name="Panigrahi A."/>
            <person name="Vermont S.J."/>
            <person name="Otto T.D."/>
            <person name="Wastling J."/>
            <person name="Pain A."/>
        </authorList>
    </citation>
    <scope>NUCLEOTIDE SEQUENCE</scope>
    <source>
        <strain evidence="3">VEG</strain>
    </source>
</reference>
<feature type="region of interest" description="Disordered" evidence="2">
    <location>
        <begin position="866"/>
        <end position="887"/>
    </location>
</feature>
<feature type="compositionally biased region" description="Basic residues" evidence="2">
    <location>
        <begin position="1043"/>
        <end position="1056"/>
    </location>
</feature>
<feature type="compositionally biased region" description="Polar residues" evidence="2">
    <location>
        <begin position="309"/>
        <end position="322"/>
    </location>
</feature>
<feature type="region of interest" description="Disordered" evidence="2">
    <location>
        <begin position="1711"/>
        <end position="1730"/>
    </location>
</feature>
<feature type="compositionally biased region" description="Basic and acidic residues" evidence="2">
    <location>
        <begin position="966"/>
        <end position="975"/>
    </location>
</feature>
<feature type="compositionally biased region" description="Polar residues" evidence="2">
    <location>
        <begin position="2153"/>
        <end position="2164"/>
    </location>
</feature>
<feature type="region of interest" description="Disordered" evidence="2">
    <location>
        <begin position="44"/>
        <end position="86"/>
    </location>
</feature>
<feature type="compositionally biased region" description="Basic and acidic residues" evidence="2">
    <location>
        <begin position="2013"/>
        <end position="2040"/>
    </location>
</feature>
<feature type="compositionally biased region" description="Basic and acidic residues" evidence="2">
    <location>
        <begin position="2122"/>
        <end position="2145"/>
    </location>
</feature>
<feature type="compositionally biased region" description="Basic and acidic residues" evidence="2">
    <location>
        <begin position="2052"/>
        <end position="2079"/>
    </location>
</feature>
<proteinExistence type="predicted"/>
<accession>A0A0F7V7B7</accession>
<feature type="compositionally biased region" description="Basic residues" evidence="2">
    <location>
        <begin position="1968"/>
        <end position="1977"/>
    </location>
</feature>
<feature type="compositionally biased region" description="Polar residues" evidence="2">
    <location>
        <begin position="380"/>
        <end position="393"/>
    </location>
</feature>
<feature type="coiled-coil region" evidence="1">
    <location>
        <begin position="2895"/>
        <end position="2922"/>
    </location>
</feature>
<feature type="region of interest" description="Disordered" evidence="2">
    <location>
        <begin position="1288"/>
        <end position="1338"/>
    </location>
</feature>
<feature type="compositionally biased region" description="Basic and acidic residues" evidence="2">
    <location>
        <begin position="1088"/>
        <end position="1100"/>
    </location>
</feature>
<feature type="compositionally biased region" description="Basic and acidic residues" evidence="2">
    <location>
        <begin position="2165"/>
        <end position="2179"/>
    </location>
</feature>
<keyword evidence="1" id="KW-0175">Coiled coil</keyword>
<gene>
    <name evidence="3" type="ORF">BN1205_083590</name>
</gene>
<feature type="compositionally biased region" description="Polar residues" evidence="2">
    <location>
        <begin position="1981"/>
        <end position="1998"/>
    </location>
</feature>
<evidence type="ECO:0000256" key="2">
    <source>
        <dbReference type="SAM" id="MobiDB-lite"/>
    </source>
</evidence>
<feature type="compositionally biased region" description="Polar residues" evidence="2">
    <location>
        <begin position="52"/>
        <end position="70"/>
    </location>
</feature>
<feature type="compositionally biased region" description="Basic and acidic residues" evidence="2">
    <location>
        <begin position="1930"/>
        <end position="1939"/>
    </location>
</feature>
<feature type="region of interest" description="Disordered" evidence="2">
    <location>
        <begin position="1737"/>
        <end position="2241"/>
    </location>
</feature>
<evidence type="ECO:0000313" key="3">
    <source>
        <dbReference type="EMBL" id="CEL75972.1"/>
    </source>
</evidence>
<feature type="compositionally biased region" description="Polar residues" evidence="2">
    <location>
        <begin position="1737"/>
        <end position="1753"/>
    </location>
</feature>
<name>A0A0F7V7B7_TOXGV</name>
<feature type="region of interest" description="Disordered" evidence="2">
    <location>
        <begin position="1238"/>
        <end position="1257"/>
    </location>
</feature>
<sequence>MDDASPSSATSHGNRGLKTLIRDAEAKESPFTRTVYALKLESSGCSRGAGQPQENASPQNATVQGISSPQRLVASQKPSAGDERQKTFRCRSALRDLRDFCRRKKHRAEGKARKESGYQLYSLVEQQINPPVAGSSHGHYCVHGGNGQTGDCSREMDNDSNIRRAAAVLLLPLHHTTSSLSRLGSVTFDQRAASASTPSSPPEHPFPCLQACRSTSLSKDVGVRQRCKDAATKAIPSHVTNSEAIFQVCEELRLLRKEIQQHQRQSQPPSVAIGTTLTSSCCPMPQPDCGHASFSDGTATVDPFAKEQVQSTFASQRQNHCASASPGPDVQSYQSMGNCVNAPHTHSFAGRPVGCPATVTVSVPETQQPVNTQKSREEISQASSPQEETNSKSPRLLPKRQQTPASSLPLRSRSRSETADSLVADRSFPVPNNSCHNELSSGSRSPCCVLRRTKESSSPGNAAAKQGVKKAIPDKAVVVESRSCRQISELQHQPQFAYRNSEPHNSPPPCASAFEWGSCSWRAVSRPSSEASSNALYSGSLSTDSKNFEDFKPLEVVQRSAVEKITNIECCAAQCLPTENRLLASMKQELPESPSAVARARGIHGTERTSPRHSTCNPGILSSAETTLGMTAMRDLVSVQGMQRQEPSHVRCLVTGPGGNSERADSPQCRLVEDTCPVCSIMVSIGEVSLSECCYCGRIAKPSGNLRPAESRVRKSLNAVGEINSLKIAGGKAISSQVKAEMQTDCVGACGEANAATLHCDQSYQLPSTSHTGNTAEDLALRKDWIDLQQILSALGQYQQRVEQDHDLAESKCEAVAARASHTSLACVNGREPEQGSKHLVIESLRATMKKHLEQLFNEAEACSKTVTSQQGIVPRPSTANRHEEECTSPSKCSYQLLALFDSDVHPHVCGKSQKDKPSEHGEGGHCCHRRPSPRDEPRHSDKHGRVSPSDGPNHFTRVQTQSQEPHSKNVDVESMSRHIKIKAAAVSRSSPVAGTVCVPPCSNHLRHDKERPSSPWQGDIPQMLSQKGVDAYFLGKLPIGRRRSRSAVRRGRKTRSLCPPRPHVGNKVSPPHSSESRSLNDQQSSTKVEKSNKDNRESRSSCTDGPTAADGQTPEELVTAILQNLAVQQRSCDAKVVDANAKLNGSFPQVSTAEGPVSMGIPRLVQSHYVHRPDEAQAQLWSQRSGKRDVLYRPPYCGRDEGSGASPSSCRELESSVKRRPQKAEEKVCNSVMMKLQQGGGLPTTQPLPSHGTLGYQPAQADRITRIHSEFSPDESSDDHRQALAAFDSGNLRKPTKQSVPEAGQGAATPGPADNGDSSDSGLSARSSSSASTERSDEDGFWLYAVRHAQSGRRQCPARRGHLPSDHDAVSLEMSVESTLSPEHCCNQSRSPTSRLREPQTSQKATLTASLTRPTHAGSPVPGLPSSRCLAYPIASTGTCARNDSTPNSPKYIPSAVACGRARTRLQNSGFLDDNMSAAEAHSQDAVAAAQAAAMAANMAAAAAAEASRTIAQSAGRLVCGSEEMQSFLNRPEVRCGPSALQTRNAEASGPRMPRSTGQPERGGSSAVGQLSATNPKDRRDAPRGESSGSHKQERFAWGDVRGEHSAPTDTPRSYQSCRPASSTRLRPSQQLSGIGQLGSNASVTKQRGKCSPTKGSKRLLSSVEMQDLSHQASADTADHRTKSRYNFLVPFRTLSRSSSRIDDRRLKYVSSGVREEGKSSIESERHANSRSLLASLDGQNEQESPIFSRANSGAKHEEKTWSRHSSRAPAAEDVSDRGEEDGEKGEASDTVRSGTEGHAPVGNKLDVPTARSRVFKQPEQTKRSSSKSTVEPRGPSQPLSSVRRGSKTLFTKQHSTSKLEEEPHSPEKERNFSSVRRPSSSSKRTPSPSRGLRSGNSGKQRNSSNQPGKTKHAALETFRKTSSSGGCLREESRERRNTKTPYSTATVKPQHSRTKMMHNDSGGTSPHKHRSKYKRKNDTSTGSKENSPEKQASPSMLSKKKHGRRGGSNDCGKDRHTESEARTHSSRTRDLDLPEKTPTRLHLNSNSRGSSRDPGCHSSTEDPRERDPSRRRYERSPPKTLASVHSQKQDGEGEQAFSSNHASQRPPNSEDISKQNPSETAKRPERSRETSLERCRQQPESPRKTPLGSKNLCTSLPSSSSDHPQEDSKQSRKRDGNQTRSLSRAPSDQPGDDSEAVGASPIPPRKHRPEQILGRAFSGDSAEAVTEEELSCGPAGLSCQRSKANSRRSLIDHAVLAGETQGLLLEQLGVSPSLYRSVGASDLIKAGSKDNTGAAATLSSEKNGLPDDSGLPTTTLISKNLLHRPDGGHTARTTTCPSHDRSDFAALVRAASRSLQTAQEILARSRDNLLRSPSLPPTPATPVLPPKRSSEQPHSPALYSEEGPTRTNQVNEGVVAKLSPERKFTNEQSEQRCSGKSDPDPVSRVVEAAPPCTDQTLVCSKNASKMTSADAAHYHKSPLNANRSLQRPARKPQESERMRAAAGAGEFCEPAGNYTNTGTLQDPPRGPQETCNSSNTAVPAPFNDSGPAAEPFHSCSTEIDTGLTASSHCNRKAYGCPPRSFHVPDKTEAEDIAAQHNGLNQVLRCNATSHRSPPVSLHAGQEYRSPYFMVPLEENVGITREYRKPPPYSPLDLAKSSSLYTRSTEVVPTIFSSGLCPSSAQRYALKTSTPVVQPFGQSSCGAKLSGLEAATSEAEPFGKKTSSLCHQLAYGDTRIVWDSPSDTLSRYKQVKTPMAELPPQSALATTIGCKFLPSSPAPETKKHTFPRAHSFRVVTLPSSTAGGECHGTDRCVERSSRTHTTDPRCFIRGSVGSHTVANCDLSPAAETSKRMFFCEQTNLTDSTACTSVEMQRSQGHSYSERAVESTLERFTPRAKLLRDFRDAQERIKGQEKHLQRLSERIQRQYSAFASLGSMCPFPSIDTPAFAAPEITGTLPEFLAISNVSQTAKSRFD</sequence>
<feature type="compositionally biased region" description="Polar residues" evidence="2">
    <location>
        <begin position="364"/>
        <end position="373"/>
    </location>
</feature>
<feature type="compositionally biased region" description="Basic and acidic residues" evidence="2">
    <location>
        <begin position="1577"/>
        <end position="1608"/>
    </location>
</feature>
<feature type="compositionally biased region" description="Polar residues" evidence="2">
    <location>
        <begin position="1941"/>
        <end position="1951"/>
    </location>
</feature>
<feature type="region of interest" description="Disordered" evidence="2">
    <location>
        <begin position="1532"/>
        <end position="1658"/>
    </location>
</feature>
<feature type="region of interest" description="Disordered" evidence="2">
    <location>
        <begin position="309"/>
        <end position="330"/>
    </location>
</feature>
<organism evidence="3">
    <name type="scientific">Toxoplasma gondii (strain ATCC 50861 / VEG)</name>
    <dbReference type="NCBI Taxonomy" id="432359"/>
    <lineage>
        <taxon>Eukaryota</taxon>
        <taxon>Sar</taxon>
        <taxon>Alveolata</taxon>
        <taxon>Apicomplexa</taxon>
        <taxon>Conoidasida</taxon>
        <taxon>Coccidia</taxon>
        <taxon>Eucoccidiorida</taxon>
        <taxon>Eimeriorina</taxon>
        <taxon>Sarcocystidae</taxon>
        <taxon>Toxoplasma</taxon>
    </lineage>
</organism>
<feature type="region of interest" description="Disordered" evidence="2">
    <location>
        <begin position="1"/>
        <end position="25"/>
    </location>
</feature>
<evidence type="ECO:0000256" key="1">
    <source>
        <dbReference type="SAM" id="Coils"/>
    </source>
</evidence>
<feature type="compositionally biased region" description="Polar residues" evidence="2">
    <location>
        <begin position="1377"/>
        <end position="1414"/>
    </location>
</feature>
<feature type="compositionally biased region" description="Polar residues" evidence="2">
    <location>
        <begin position="1609"/>
        <end position="1647"/>
    </location>
</feature>
<feature type="compositionally biased region" description="Polar residues" evidence="2">
    <location>
        <begin position="1072"/>
        <end position="1087"/>
    </location>
</feature>
<dbReference type="EMBL" id="LN714499">
    <property type="protein sequence ID" value="CEL75972.1"/>
    <property type="molecule type" value="Genomic_DNA"/>
</dbReference>
<feature type="region of interest" description="Disordered" evidence="2">
    <location>
        <begin position="1043"/>
        <end position="1113"/>
    </location>
</feature>
<feature type="region of interest" description="Disordered" evidence="2">
    <location>
        <begin position="2296"/>
        <end position="2316"/>
    </location>
</feature>
<feature type="region of interest" description="Disordered" evidence="2">
    <location>
        <begin position="2471"/>
        <end position="2551"/>
    </location>
</feature>
<feature type="compositionally biased region" description="Low complexity" evidence="2">
    <location>
        <begin position="1875"/>
        <end position="1892"/>
    </location>
</feature>